<feature type="transmembrane region" description="Helical" evidence="7">
    <location>
        <begin position="12"/>
        <end position="30"/>
    </location>
</feature>
<gene>
    <name evidence="9" type="ORF">SAMN05421780_101329</name>
</gene>
<keyword evidence="3 7" id="KW-0812">Transmembrane</keyword>
<dbReference type="PANTHER" id="PTHR43731">
    <property type="entry name" value="RHOMBOID PROTEASE"/>
    <property type="match status" value="1"/>
</dbReference>
<proteinExistence type="inferred from homology"/>
<keyword evidence="5 7" id="KW-1133">Transmembrane helix</keyword>
<evidence type="ECO:0000256" key="2">
    <source>
        <dbReference type="ARBA" id="ARBA00009045"/>
    </source>
</evidence>
<protein>
    <submittedName>
        <fullName evidence="9">Rhomboid family protein</fullName>
    </submittedName>
</protein>
<feature type="transmembrane region" description="Helical" evidence="7">
    <location>
        <begin position="89"/>
        <end position="109"/>
    </location>
</feature>
<evidence type="ECO:0000313" key="9">
    <source>
        <dbReference type="EMBL" id="SFB76097.1"/>
    </source>
</evidence>
<name>A0A1I1DMN1_9BACT</name>
<sequence length="266" mass="30335">MGGLNITPIVRNLLIMNVAVFLAAALLNRVELFSEWFGLRAFISPFFSPYQIFTYMFMHGGWQHLIFNMMGLIFLGPLLETVWGQQRFLFFFIFTGIGAGLVDAAANSYELSAVLADGRIFLQDPTPDNYVQFLGKHYPDGIFNQEQFIASFEKDPHNQTYIRETTNFVRKFDNMIANRVSVGASGAIFGLMTALGLLFPNTELMLLFLPIPIKAKYFVLLSAAFAVFMIMRRDSSDNVAHFAHLGGMLFAWIIISFWNKQRTKFW</sequence>
<dbReference type="SUPFAM" id="SSF144091">
    <property type="entry name" value="Rhomboid-like"/>
    <property type="match status" value="1"/>
</dbReference>
<evidence type="ECO:0000259" key="8">
    <source>
        <dbReference type="Pfam" id="PF01694"/>
    </source>
</evidence>
<feature type="transmembrane region" description="Helical" evidence="7">
    <location>
        <begin position="180"/>
        <end position="199"/>
    </location>
</feature>
<organism evidence="9 10">
    <name type="scientific">Flexibacter flexilis DSM 6793</name>
    <dbReference type="NCBI Taxonomy" id="927664"/>
    <lineage>
        <taxon>Bacteria</taxon>
        <taxon>Pseudomonadati</taxon>
        <taxon>Bacteroidota</taxon>
        <taxon>Cytophagia</taxon>
        <taxon>Cytophagales</taxon>
        <taxon>Flexibacteraceae</taxon>
        <taxon>Flexibacter</taxon>
    </lineage>
</organism>
<dbReference type="Proteomes" id="UP000199514">
    <property type="component" value="Unassembled WGS sequence"/>
</dbReference>
<keyword evidence="4" id="KW-0378">Hydrolase</keyword>
<evidence type="ECO:0000256" key="4">
    <source>
        <dbReference type="ARBA" id="ARBA00022801"/>
    </source>
</evidence>
<dbReference type="PANTHER" id="PTHR43731:SF14">
    <property type="entry name" value="PRESENILIN-ASSOCIATED RHOMBOID-LIKE PROTEIN, MITOCHONDRIAL"/>
    <property type="match status" value="1"/>
</dbReference>
<keyword evidence="10" id="KW-1185">Reference proteome</keyword>
<feature type="domain" description="Peptidase S54 rhomboid" evidence="8">
    <location>
        <begin position="177"/>
        <end position="255"/>
    </location>
</feature>
<dbReference type="Pfam" id="PF01694">
    <property type="entry name" value="Rhomboid"/>
    <property type="match status" value="2"/>
</dbReference>
<dbReference type="GO" id="GO:0004252">
    <property type="term" value="F:serine-type endopeptidase activity"/>
    <property type="evidence" value="ECO:0007669"/>
    <property type="project" value="InterPro"/>
</dbReference>
<keyword evidence="6 7" id="KW-0472">Membrane</keyword>
<dbReference type="GO" id="GO:0016020">
    <property type="term" value="C:membrane"/>
    <property type="evidence" value="ECO:0007669"/>
    <property type="project" value="UniProtKB-SubCell"/>
</dbReference>
<dbReference type="EMBL" id="FOLE01000001">
    <property type="protein sequence ID" value="SFB76097.1"/>
    <property type="molecule type" value="Genomic_DNA"/>
</dbReference>
<evidence type="ECO:0000256" key="5">
    <source>
        <dbReference type="ARBA" id="ARBA00022989"/>
    </source>
</evidence>
<feature type="transmembrane region" description="Helical" evidence="7">
    <location>
        <begin position="242"/>
        <end position="259"/>
    </location>
</feature>
<feature type="domain" description="Peptidase S54 rhomboid" evidence="8">
    <location>
        <begin position="49"/>
        <end position="109"/>
    </location>
</feature>
<reference evidence="9 10" key="1">
    <citation type="submission" date="2016-10" db="EMBL/GenBank/DDBJ databases">
        <authorList>
            <person name="de Groot N.N."/>
        </authorList>
    </citation>
    <scope>NUCLEOTIDE SEQUENCE [LARGE SCALE GENOMIC DNA]</scope>
    <source>
        <strain evidence="9 10">DSM 6793</strain>
    </source>
</reference>
<evidence type="ECO:0000256" key="1">
    <source>
        <dbReference type="ARBA" id="ARBA00004141"/>
    </source>
</evidence>
<accession>A0A1I1DMN1</accession>
<dbReference type="InterPro" id="IPR022764">
    <property type="entry name" value="Peptidase_S54_rhomboid_dom"/>
</dbReference>
<comment type="similarity">
    <text evidence="2">Belongs to the peptidase S54 family.</text>
</comment>
<dbReference type="Gene3D" id="1.20.1540.10">
    <property type="entry name" value="Rhomboid-like"/>
    <property type="match status" value="1"/>
</dbReference>
<evidence type="ECO:0000256" key="7">
    <source>
        <dbReference type="SAM" id="Phobius"/>
    </source>
</evidence>
<evidence type="ECO:0000256" key="6">
    <source>
        <dbReference type="ARBA" id="ARBA00023136"/>
    </source>
</evidence>
<evidence type="ECO:0000313" key="10">
    <source>
        <dbReference type="Proteomes" id="UP000199514"/>
    </source>
</evidence>
<comment type="subcellular location">
    <subcellularLocation>
        <location evidence="1">Membrane</location>
        <topology evidence="1">Multi-pass membrane protein</topology>
    </subcellularLocation>
</comment>
<dbReference type="InterPro" id="IPR035952">
    <property type="entry name" value="Rhomboid-like_sf"/>
</dbReference>
<evidence type="ECO:0000256" key="3">
    <source>
        <dbReference type="ARBA" id="ARBA00022692"/>
    </source>
</evidence>
<feature type="transmembrane region" description="Helical" evidence="7">
    <location>
        <begin position="205"/>
        <end position="230"/>
    </location>
</feature>
<dbReference type="STRING" id="927664.SAMN05421780_101329"/>
<dbReference type="AlphaFoldDB" id="A0A1I1DMN1"/>
<dbReference type="InterPro" id="IPR050925">
    <property type="entry name" value="Rhomboid_protease_S54"/>
</dbReference>